<sequence length="576" mass="63386">MYRRVMAFDFDGTLAVNGVVPRELECALERCRAAGYALFLVTGRRFETVSLGRLGDMCTGVVWENGAVLVHTATGEVYLPFGQLEERLVKALVEAMIPLERGLAIAATWVPHDQEVWRVLSAHGGGAAVEYNKGAVMVLPSGAAKGAGLERLLTICGFSAHNLMAFGDAENDGSMLRLAEIAVAVGDALPAVQEMADVVASRPGPAGVLEILDRYPLAGQYPDALLRRERRIVIGRDKGNIEVSLPGSRLAGRNLGVFGDSGTGKSWVVGLLAEGLHREEYQVLLVDPEGDFRGLRALPRFVALEGDRVSMPVPSAVVALLETGGVSVVVDLSRYPATLRIPYVAELVRALRPLRERKYRPHWIVLDEAQQLYPPSGGEAADEVVPLLEQGGWAFVSYRPDRLDPRVLRSVHHCLATRLVEPEAVRAVQEHCGECGLREVNFAEIPPGEILLCEGKVARLRPALRRVPHIRHFYKYLEGPLPLGKRFWFRDAQASVGQEAASLYEFVQLIQTVPCASLEYHDRREDFSRWAEGALGDADLAARLRKLAHRQLEGKTLREALRQTVAGRYEELNALR</sequence>
<dbReference type="SMART" id="SM00382">
    <property type="entry name" value="AAA"/>
    <property type="match status" value="1"/>
</dbReference>
<name>A0ABM8R8S1_9BACT</name>
<dbReference type="InterPro" id="IPR027417">
    <property type="entry name" value="P-loop_NTPase"/>
</dbReference>
<proteinExistence type="predicted"/>
<dbReference type="SUPFAM" id="SSF56784">
    <property type="entry name" value="HAD-like"/>
    <property type="match status" value="1"/>
</dbReference>
<dbReference type="InterPro" id="IPR036412">
    <property type="entry name" value="HAD-like_sf"/>
</dbReference>
<evidence type="ECO:0000313" key="3">
    <source>
        <dbReference type="Proteomes" id="UP000675880"/>
    </source>
</evidence>
<dbReference type="InterPro" id="IPR002789">
    <property type="entry name" value="HerA_central"/>
</dbReference>
<dbReference type="Pfam" id="PF08282">
    <property type="entry name" value="Hydrolase_3"/>
    <property type="match status" value="2"/>
</dbReference>
<dbReference type="InterPro" id="IPR023214">
    <property type="entry name" value="HAD_sf"/>
</dbReference>
<dbReference type="Pfam" id="PF01935">
    <property type="entry name" value="DUF87"/>
    <property type="match status" value="1"/>
</dbReference>
<dbReference type="Gene3D" id="3.40.50.300">
    <property type="entry name" value="P-loop containing nucleotide triphosphate hydrolases"/>
    <property type="match status" value="1"/>
</dbReference>
<dbReference type="Gene3D" id="3.90.1070.10">
    <property type="match status" value="1"/>
</dbReference>
<feature type="domain" description="AAA+ ATPase" evidence="1">
    <location>
        <begin position="251"/>
        <end position="426"/>
    </location>
</feature>
<evidence type="ECO:0000313" key="2">
    <source>
        <dbReference type="EMBL" id="CAE6739536.1"/>
    </source>
</evidence>
<dbReference type="InterPro" id="IPR006379">
    <property type="entry name" value="HAD-SF_hydro_IIB"/>
</dbReference>
<keyword evidence="3" id="KW-1185">Reference proteome</keyword>
<organism evidence="2 3">
    <name type="scientific">Nitrospira defluvii</name>
    <dbReference type="NCBI Taxonomy" id="330214"/>
    <lineage>
        <taxon>Bacteria</taxon>
        <taxon>Pseudomonadati</taxon>
        <taxon>Nitrospirota</taxon>
        <taxon>Nitrospiria</taxon>
        <taxon>Nitrospirales</taxon>
        <taxon>Nitrospiraceae</taxon>
        <taxon>Nitrospira</taxon>
    </lineage>
</organism>
<dbReference type="PANTHER" id="PTHR10000">
    <property type="entry name" value="PHOSPHOSERINE PHOSPHATASE"/>
    <property type="match status" value="1"/>
</dbReference>
<dbReference type="NCBIfam" id="TIGR01484">
    <property type="entry name" value="HAD-SF-IIB"/>
    <property type="match status" value="1"/>
</dbReference>
<dbReference type="EMBL" id="CAJNBJ010000005">
    <property type="protein sequence ID" value="CAE6739536.1"/>
    <property type="molecule type" value="Genomic_DNA"/>
</dbReference>
<protein>
    <submittedName>
        <fullName evidence="2">DUF87 domain-containing protein</fullName>
    </submittedName>
</protein>
<reference evidence="2 3" key="1">
    <citation type="submission" date="2021-02" db="EMBL/GenBank/DDBJ databases">
        <authorList>
            <person name="Han P."/>
        </authorList>
    </citation>
    <scope>NUCLEOTIDE SEQUENCE [LARGE SCALE GENOMIC DNA]</scope>
    <source>
        <strain evidence="2">Candidatus Nitrospira sp. ZN2</strain>
    </source>
</reference>
<dbReference type="RefSeq" id="WP_213041967.1">
    <property type="nucleotide sequence ID" value="NZ_CAJNBJ010000005.1"/>
</dbReference>
<dbReference type="PANTHER" id="PTHR10000:SF8">
    <property type="entry name" value="HAD SUPERFAMILY HYDROLASE-LIKE, TYPE 3"/>
    <property type="match status" value="1"/>
</dbReference>
<dbReference type="InterPro" id="IPR003593">
    <property type="entry name" value="AAA+_ATPase"/>
</dbReference>
<evidence type="ECO:0000259" key="1">
    <source>
        <dbReference type="SMART" id="SM00382"/>
    </source>
</evidence>
<dbReference type="Gene3D" id="3.40.50.1000">
    <property type="entry name" value="HAD superfamily/HAD-like"/>
    <property type="match status" value="1"/>
</dbReference>
<dbReference type="SUPFAM" id="SSF52540">
    <property type="entry name" value="P-loop containing nucleoside triphosphate hydrolases"/>
    <property type="match status" value="1"/>
</dbReference>
<comment type="caution">
    <text evidence="2">The sequence shown here is derived from an EMBL/GenBank/DDBJ whole genome shotgun (WGS) entry which is preliminary data.</text>
</comment>
<accession>A0ABM8R8S1</accession>
<dbReference type="Proteomes" id="UP000675880">
    <property type="component" value="Unassembled WGS sequence"/>
</dbReference>
<gene>
    <name evidence="2" type="ORF">NSPZN2_130020</name>
</gene>